<feature type="domain" description="FAD dependent oxidoreductase" evidence="5">
    <location>
        <begin position="5"/>
        <end position="360"/>
    </location>
</feature>
<evidence type="ECO:0000256" key="4">
    <source>
        <dbReference type="ARBA" id="ARBA00023002"/>
    </source>
</evidence>
<evidence type="ECO:0000256" key="3">
    <source>
        <dbReference type="ARBA" id="ARBA00022827"/>
    </source>
</evidence>
<gene>
    <name evidence="6" type="primary">solA</name>
    <name evidence="6" type="ORF">KSF_055650</name>
</gene>
<dbReference type="GO" id="GO:0050660">
    <property type="term" value="F:flavin adenine dinucleotide binding"/>
    <property type="evidence" value="ECO:0007669"/>
    <property type="project" value="InterPro"/>
</dbReference>
<dbReference type="PANTHER" id="PTHR10961:SF7">
    <property type="entry name" value="FAD DEPENDENT OXIDOREDUCTASE DOMAIN-CONTAINING PROTEIN"/>
    <property type="match status" value="1"/>
</dbReference>
<name>A0A8J3IRC1_9CHLR</name>
<dbReference type="SUPFAM" id="SSF54373">
    <property type="entry name" value="FAD-linked reductases, C-terminal domain"/>
    <property type="match status" value="1"/>
</dbReference>
<dbReference type="Gene3D" id="3.30.9.10">
    <property type="entry name" value="D-Amino Acid Oxidase, subunit A, domain 2"/>
    <property type="match status" value="1"/>
</dbReference>
<dbReference type="Proteomes" id="UP000597444">
    <property type="component" value="Unassembled WGS sequence"/>
</dbReference>
<dbReference type="InterPro" id="IPR045170">
    <property type="entry name" value="MTOX"/>
</dbReference>
<keyword evidence="4" id="KW-0560">Oxidoreductase</keyword>
<keyword evidence="7" id="KW-1185">Reference proteome</keyword>
<accession>A0A8J3IRC1</accession>
<protein>
    <submittedName>
        <fullName evidence="6">N-methyl-L-tryptophan oxidase</fullName>
    </submittedName>
</protein>
<keyword evidence="2" id="KW-0285">Flavoprotein</keyword>
<keyword evidence="3" id="KW-0274">FAD</keyword>
<sequence>MYQPKIVIVGAGIVGLSTAYALLKQGMKQVTVLEQAVVDHRRSTSHGLSRLLRFEYGPDRLYTQMVQLSLNRWLSLERTSRRILYTPTGLLSLGHENDTVTRASYHVLREAGIPVKTLSRQECITQFPQFNTKLYELFTYNTDGGILHASFCLHTLKELILDMGGIIREQVRVTRIAHDNRQYPVRLHLHTGDVLAADHVVIATGPWVHRLLGDQRLPVRLTRQYVLYFANLPTTAFKRNTFPAFQADDLYGFPIHSTCGGYGPGWLKGTSHSFGNSVDPDEMPHMDEQVVTHIARKLRTLLPALEQAELAHVDSCIYDVSPDEDFILDYLPDDPRIVFATGLTGHGFKFGPLLGELLSSLVCETPPPVALNRFQVARFGTIHAGSVA</sequence>
<evidence type="ECO:0000313" key="7">
    <source>
        <dbReference type="Proteomes" id="UP000597444"/>
    </source>
</evidence>
<dbReference type="GO" id="GO:0008115">
    <property type="term" value="F:sarcosine oxidase activity"/>
    <property type="evidence" value="ECO:0007669"/>
    <property type="project" value="TreeGrafter"/>
</dbReference>
<comment type="cofactor">
    <cofactor evidence="1">
        <name>FAD</name>
        <dbReference type="ChEBI" id="CHEBI:57692"/>
    </cofactor>
</comment>
<organism evidence="6 7">
    <name type="scientific">Reticulibacter mediterranei</name>
    <dbReference type="NCBI Taxonomy" id="2778369"/>
    <lineage>
        <taxon>Bacteria</taxon>
        <taxon>Bacillati</taxon>
        <taxon>Chloroflexota</taxon>
        <taxon>Ktedonobacteria</taxon>
        <taxon>Ktedonobacterales</taxon>
        <taxon>Reticulibacteraceae</taxon>
        <taxon>Reticulibacter</taxon>
    </lineage>
</organism>
<reference evidence="6" key="1">
    <citation type="submission" date="2020-10" db="EMBL/GenBank/DDBJ databases">
        <title>Taxonomic study of unclassified bacteria belonging to the class Ktedonobacteria.</title>
        <authorList>
            <person name="Yabe S."/>
            <person name="Wang C.M."/>
            <person name="Zheng Y."/>
            <person name="Sakai Y."/>
            <person name="Cavaletti L."/>
            <person name="Monciardini P."/>
            <person name="Donadio S."/>
        </authorList>
    </citation>
    <scope>NUCLEOTIDE SEQUENCE</scope>
    <source>
        <strain evidence="6">ID150040</strain>
    </source>
</reference>
<dbReference type="RefSeq" id="WP_220206190.1">
    <property type="nucleotide sequence ID" value="NZ_BNJK01000001.1"/>
</dbReference>
<evidence type="ECO:0000256" key="2">
    <source>
        <dbReference type="ARBA" id="ARBA00022630"/>
    </source>
</evidence>
<dbReference type="EMBL" id="BNJK01000001">
    <property type="protein sequence ID" value="GHO95517.1"/>
    <property type="molecule type" value="Genomic_DNA"/>
</dbReference>
<evidence type="ECO:0000313" key="6">
    <source>
        <dbReference type="EMBL" id="GHO95517.1"/>
    </source>
</evidence>
<dbReference type="InterPro" id="IPR006076">
    <property type="entry name" value="FAD-dep_OxRdtase"/>
</dbReference>
<evidence type="ECO:0000256" key="1">
    <source>
        <dbReference type="ARBA" id="ARBA00001974"/>
    </source>
</evidence>
<dbReference type="SUPFAM" id="SSF51905">
    <property type="entry name" value="FAD/NAD(P)-binding domain"/>
    <property type="match status" value="1"/>
</dbReference>
<comment type="caution">
    <text evidence="6">The sequence shown here is derived from an EMBL/GenBank/DDBJ whole genome shotgun (WGS) entry which is preliminary data.</text>
</comment>
<proteinExistence type="predicted"/>
<dbReference type="Pfam" id="PF01266">
    <property type="entry name" value="DAO"/>
    <property type="match status" value="1"/>
</dbReference>
<dbReference type="Gene3D" id="3.50.50.60">
    <property type="entry name" value="FAD/NAD(P)-binding domain"/>
    <property type="match status" value="1"/>
</dbReference>
<dbReference type="AlphaFoldDB" id="A0A8J3IRC1"/>
<evidence type="ECO:0000259" key="5">
    <source>
        <dbReference type="Pfam" id="PF01266"/>
    </source>
</evidence>
<dbReference type="InterPro" id="IPR036188">
    <property type="entry name" value="FAD/NAD-bd_sf"/>
</dbReference>
<dbReference type="PANTHER" id="PTHR10961">
    <property type="entry name" value="PEROXISOMAL SARCOSINE OXIDASE"/>
    <property type="match status" value="1"/>
</dbReference>